<comment type="caution">
    <text evidence="2">The sequence shown here is derived from an EMBL/GenBank/DDBJ whole genome shotgun (WGS) entry which is preliminary data.</text>
</comment>
<reference evidence="3" key="1">
    <citation type="journal article" date="2019" name="Int. J. Syst. Evol. Microbiol.">
        <title>The Global Catalogue of Microorganisms (GCM) 10K type strain sequencing project: providing services to taxonomists for standard genome sequencing and annotation.</title>
        <authorList>
            <consortium name="The Broad Institute Genomics Platform"/>
            <consortium name="The Broad Institute Genome Sequencing Center for Infectious Disease"/>
            <person name="Wu L."/>
            <person name="Ma J."/>
        </authorList>
    </citation>
    <scope>NUCLEOTIDE SEQUENCE [LARGE SCALE GENOMIC DNA]</scope>
    <source>
        <strain evidence="3">JCM 17442</strain>
    </source>
</reference>
<feature type="transmembrane region" description="Helical" evidence="1">
    <location>
        <begin position="129"/>
        <end position="147"/>
    </location>
</feature>
<accession>A0ABP8E679</accession>
<evidence type="ECO:0000313" key="3">
    <source>
        <dbReference type="Proteomes" id="UP001501594"/>
    </source>
</evidence>
<proteinExistence type="predicted"/>
<gene>
    <name evidence="2" type="ORF">GCM10022256_32510</name>
</gene>
<evidence type="ECO:0000256" key="1">
    <source>
        <dbReference type="SAM" id="Phobius"/>
    </source>
</evidence>
<protein>
    <submittedName>
        <fullName evidence="2">Uncharacterized protein</fullName>
    </submittedName>
</protein>
<keyword evidence="1" id="KW-1133">Transmembrane helix</keyword>
<organism evidence="2 3">
    <name type="scientific">Frondihabitans peucedani</name>
    <dbReference type="NCBI Taxonomy" id="598626"/>
    <lineage>
        <taxon>Bacteria</taxon>
        <taxon>Bacillati</taxon>
        <taxon>Actinomycetota</taxon>
        <taxon>Actinomycetes</taxon>
        <taxon>Micrococcales</taxon>
        <taxon>Microbacteriaceae</taxon>
        <taxon>Frondihabitans</taxon>
    </lineage>
</organism>
<keyword evidence="3" id="KW-1185">Reference proteome</keyword>
<feature type="transmembrane region" description="Helical" evidence="1">
    <location>
        <begin position="21"/>
        <end position="38"/>
    </location>
</feature>
<dbReference type="RefSeq" id="WP_344798130.1">
    <property type="nucleotide sequence ID" value="NZ_BAABAU010000005.1"/>
</dbReference>
<feature type="transmembrane region" description="Helical" evidence="1">
    <location>
        <begin position="197"/>
        <end position="214"/>
    </location>
</feature>
<feature type="transmembrane region" description="Helical" evidence="1">
    <location>
        <begin position="159"/>
        <end position="177"/>
    </location>
</feature>
<keyword evidence="1" id="KW-0472">Membrane</keyword>
<evidence type="ECO:0000313" key="2">
    <source>
        <dbReference type="EMBL" id="GAA4267639.1"/>
    </source>
</evidence>
<sequence>MEQTMKSQALDTHGASLDTGAALAAGGGVAFIAVTHLLPSGAYYLLQPALGLVAALAGFAAFAALAFGIPRVGAHRPTGLVGTSRLTRWSLVLSGALPLATAVALPLLPRDSDELFAPAGRIASGAVGAASYAALLALLLAAVSVSWSDGAWRTARTALRVLAVIALVQTLLPLPLLQLDADSLQVAGIALTWIERLFALASLAVGIGLAWPWLAPRVARLAARATAARDRWVDSTP</sequence>
<feature type="transmembrane region" description="Helical" evidence="1">
    <location>
        <begin position="89"/>
        <end position="109"/>
    </location>
</feature>
<dbReference type="EMBL" id="BAABAU010000005">
    <property type="protein sequence ID" value="GAA4267639.1"/>
    <property type="molecule type" value="Genomic_DNA"/>
</dbReference>
<name>A0ABP8E679_9MICO</name>
<keyword evidence="1" id="KW-0812">Transmembrane</keyword>
<dbReference type="Proteomes" id="UP001501594">
    <property type="component" value="Unassembled WGS sequence"/>
</dbReference>
<feature type="transmembrane region" description="Helical" evidence="1">
    <location>
        <begin position="44"/>
        <end position="69"/>
    </location>
</feature>